<comment type="pathway">
    <text evidence="3">Carbohydrate degradation; pentose phosphate pathway; D-ribose 5-phosphate from D-ribulose 5-phosphate (non-oxidative stage): step 1/1.</text>
</comment>
<dbReference type="FunFam" id="3.40.50.1360:FF:000001">
    <property type="entry name" value="Ribose-5-phosphate isomerase A"/>
    <property type="match status" value="1"/>
</dbReference>
<dbReference type="GO" id="GO:0005829">
    <property type="term" value="C:cytosol"/>
    <property type="evidence" value="ECO:0007669"/>
    <property type="project" value="TreeGrafter"/>
</dbReference>
<dbReference type="GO" id="GO:0006014">
    <property type="term" value="P:D-ribose metabolic process"/>
    <property type="evidence" value="ECO:0007669"/>
    <property type="project" value="TreeGrafter"/>
</dbReference>
<dbReference type="UniPathway" id="UPA00115">
    <property type="reaction ID" value="UER00412"/>
</dbReference>
<dbReference type="GO" id="GO:0009052">
    <property type="term" value="P:pentose-phosphate shunt, non-oxidative branch"/>
    <property type="evidence" value="ECO:0007669"/>
    <property type="project" value="UniProtKB-UniRule"/>
</dbReference>
<name>A0A1J8P3S6_9COXI</name>
<gene>
    <name evidence="3" type="primary">rpiA</name>
    <name evidence="4" type="ORF">A1D18_06055</name>
</gene>
<organism evidence="4 5">
    <name type="scientific">Candidatus Rickettsiella isopodorum</name>
    <dbReference type="NCBI Taxonomy" id="1225476"/>
    <lineage>
        <taxon>Bacteria</taxon>
        <taxon>Pseudomonadati</taxon>
        <taxon>Pseudomonadota</taxon>
        <taxon>Gammaproteobacteria</taxon>
        <taxon>Legionellales</taxon>
        <taxon>Coxiellaceae</taxon>
        <taxon>Rickettsiella</taxon>
    </lineage>
</organism>
<dbReference type="InterPro" id="IPR004788">
    <property type="entry name" value="Ribose5P_isomerase_type_A"/>
</dbReference>
<dbReference type="NCBIfam" id="NF001924">
    <property type="entry name" value="PRK00702.1"/>
    <property type="match status" value="1"/>
</dbReference>
<evidence type="ECO:0000256" key="2">
    <source>
        <dbReference type="ARBA" id="ARBA00023235"/>
    </source>
</evidence>
<dbReference type="Gene3D" id="3.40.50.1360">
    <property type="match status" value="1"/>
</dbReference>
<dbReference type="Pfam" id="PF06026">
    <property type="entry name" value="Rib_5-P_isom_A"/>
    <property type="match status" value="1"/>
</dbReference>
<dbReference type="EMBL" id="LUKY01000033">
    <property type="protein sequence ID" value="OIZ94396.1"/>
    <property type="molecule type" value="Genomic_DNA"/>
</dbReference>
<comment type="similarity">
    <text evidence="3">Belongs to the ribose 5-phosphate isomerase family.</text>
</comment>
<dbReference type="NCBIfam" id="TIGR00021">
    <property type="entry name" value="rpiA"/>
    <property type="match status" value="1"/>
</dbReference>
<comment type="function">
    <text evidence="3">Catalyzes the reversible conversion of ribose-5-phosphate to ribulose 5-phosphate.</text>
</comment>
<feature type="active site" description="Proton acceptor" evidence="3">
    <location>
        <position position="115"/>
    </location>
</feature>
<evidence type="ECO:0000313" key="5">
    <source>
        <dbReference type="Proteomes" id="UP000183924"/>
    </source>
</evidence>
<dbReference type="GO" id="GO:0004751">
    <property type="term" value="F:ribose-5-phosphate isomerase activity"/>
    <property type="evidence" value="ECO:0007669"/>
    <property type="project" value="UniProtKB-UniRule"/>
</dbReference>
<comment type="subunit">
    <text evidence="3">Homodimer.</text>
</comment>
<accession>A0A1J8P3S6</accession>
<dbReference type="Gene3D" id="3.30.70.260">
    <property type="match status" value="1"/>
</dbReference>
<evidence type="ECO:0000256" key="1">
    <source>
        <dbReference type="ARBA" id="ARBA00001713"/>
    </source>
</evidence>
<dbReference type="SUPFAM" id="SSF75445">
    <property type="entry name" value="D-ribose-5-phosphate isomerase (RpiA), lid domain"/>
    <property type="match status" value="1"/>
</dbReference>
<keyword evidence="5" id="KW-1185">Reference proteome</keyword>
<keyword evidence="2 3" id="KW-0413">Isomerase</keyword>
<feature type="binding site" evidence="3">
    <location>
        <begin position="106"/>
        <end position="109"/>
    </location>
    <ligand>
        <name>substrate</name>
    </ligand>
</feature>
<sequence length="232" mass="25372">MKIWPEEILVATQNQELLKSKVAEAALDYIKAGSVLGIGSGSTINYLITALASIKHKIEGVVPASIETEKRLKQLNIPVLDLNSVGELALYIDGADEVNPQLQLIKGGGGALTREKIIAAASRNFICIVDESKYVKMLGQKNLPLEVIPMGRSYVARELVKLGGFPVYREKFITDNDNIILDTQHWDFTDPIKLERLLNNIPGVVGNGLFAQRPANRLLIANQGGIKTIETS</sequence>
<evidence type="ECO:0000256" key="3">
    <source>
        <dbReference type="HAMAP-Rule" id="MF_00170"/>
    </source>
</evidence>
<comment type="caution">
    <text evidence="4">The sequence shown here is derived from an EMBL/GenBank/DDBJ whole genome shotgun (WGS) entry which is preliminary data.</text>
</comment>
<evidence type="ECO:0000313" key="4">
    <source>
        <dbReference type="EMBL" id="OIZ94396.1"/>
    </source>
</evidence>
<dbReference type="SUPFAM" id="SSF100950">
    <property type="entry name" value="NagB/RpiA/CoA transferase-like"/>
    <property type="match status" value="1"/>
</dbReference>
<proteinExistence type="inferred from homology"/>
<dbReference type="EC" id="5.3.1.6" evidence="3"/>
<feature type="binding site" evidence="3">
    <location>
        <position position="133"/>
    </location>
    <ligand>
        <name>substrate</name>
    </ligand>
</feature>
<dbReference type="STRING" id="1225476.A1D18_06055"/>
<dbReference type="PANTHER" id="PTHR11934:SF0">
    <property type="entry name" value="RIBOSE-5-PHOSPHATE ISOMERASE"/>
    <property type="match status" value="1"/>
</dbReference>
<dbReference type="AlphaFoldDB" id="A0A1J8P3S6"/>
<protein>
    <recommendedName>
        <fullName evidence="3">Ribose-5-phosphate isomerase A</fullName>
        <ecNumber evidence="3">5.3.1.6</ecNumber>
    </recommendedName>
    <alternativeName>
        <fullName evidence="3">Phosphoriboisomerase A</fullName>
        <shortName evidence="3">PRI</shortName>
    </alternativeName>
</protein>
<dbReference type="InterPro" id="IPR037171">
    <property type="entry name" value="NagB/RpiA_transferase-like"/>
</dbReference>
<feature type="binding site" evidence="3">
    <location>
        <begin position="93"/>
        <end position="96"/>
    </location>
    <ligand>
        <name>substrate</name>
    </ligand>
</feature>
<reference evidence="4 5" key="1">
    <citation type="submission" date="2016-03" db="EMBL/GenBank/DDBJ databases">
        <title>Comparative genomics of Rickettsiella.</title>
        <authorList>
            <person name="Chandler C."/>
            <person name="Wang Y."/>
        </authorList>
    </citation>
    <scope>NUCLEOTIDE SEQUENCE [LARGE SCALE GENOMIC DNA]</scope>
    <source>
        <strain evidence="4 5">RCFS May 2013</strain>
    </source>
</reference>
<dbReference type="HAMAP" id="MF_00170">
    <property type="entry name" value="Rib_5P_isom_A"/>
    <property type="match status" value="1"/>
</dbReference>
<feature type="binding site" evidence="3">
    <location>
        <begin position="40"/>
        <end position="43"/>
    </location>
    <ligand>
        <name>substrate</name>
    </ligand>
</feature>
<dbReference type="OrthoDB" id="5870696at2"/>
<dbReference type="InterPro" id="IPR020672">
    <property type="entry name" value="Ribose5P_isomerase_typA_subgr"/>
</dbReference>
<comment type="catalytic activity">
    <reaction evidence="1 3">
        <text>aldehydo-D-ribose 5-phosphate = D-ribulose 5-phosphate</text>
        <dbReference type="Rhea" id="RHEA:14657"/>
        <dbReference type="ChEBI" id="CHEBI:58121"/>
        <dbReference type="ChEBI" id="CHEBI:58273"/>
        <dbReference type="EC" id="5.3.1.6"/>
    </reaction>
</comment>
<dbReference type="Proteomes" id="UP000183924">
    <property type="component" value="Unassembled WGS sequence"/>
</dbReference>
<dbReference type="RefSeq" id="WP_071662884.1">
    <property type="nucleotide sequence ID" value="NZ_LUKY01000033.1"/>
</dbReference>
<dbReference type="CDD" id="cd01398">
    <property type="entry name" value="RPI_A"/>
    <property type="match status" value="1"/>
</dbReference>
<dbReference type="PANTHER" id="PTHR11934">
    <property type="entry name" value="RIBOSE-5-PHOSPHATE ISOMERASE"/>
    <property type="match status" value="1"/>
</dbReference>